<dbReference type="InterPro" id="IPR016181">
    <property type="entry name" value="Acyl_CoA_acyltransferase"/>
</dbReference>
<dbReference type="EMBL" id="FOPM01000001">
    <property type="protein sequence ID" value="SFG26593.1"/>
    <property type="molecule type" value="Genomic_DNA"/>
</dbReference>
<keyword evidence="3" id="KW-1185">Reference proteome</keyword>
<dbReference type="RefSeq" id="WP_091967665.1">
    <property type="nucleotide sequence ID" value="NZ_FOPM01000001.1"/>
</dbReference>
<dbReference type="SUPFAM" id="SSF55729">
    <property type="entry name" value="Acyl-CoA N-acyltransferases (Nat)"/>
    <property type="match status" value="1"/>
</dbReference>
<organism evidence="2 3">
    <name type="scientific">Methylobacterium gossipiicola</name>
    <dbReference type="NCBI Taxonomy" id="582675"/>
    <lineage>
        <taxon>Bacteria</taxon>
        <taxon>Pseudomonadati</taxon>
        <taxon>Pseudomonadota</taxon>
        <taxon>Alphaproteobacteria</taxon>
        <taxon>Hyphomicrobiales</taxon>
        <taxon>Methylobacteriaceae</taxon>
        <taxon>Methylobacterium</taxon>
    </lineage>
</organism>
<protein>
    <submittedName>
        <fullName evidence="2">Acetyltransferase involved in cellulose biosynthesis, CelD/BcsL family</fullName>
    </submittedName>
</protein>
<reference evidence="3" key="1">
    <citation type="submission" date="2016-10" db="EMBL/GenBank/DDBJ databases">
        <authorList>
            <person name="Varghese N."/>
            <person name="Submissions S."/>
        </authorList>
    </citation>
    <scope>NUCLEOTIDE SEQUENCE [LARGE SCALE GENOMIC DNA]</scope>
    <source>
        <strain evidence="3">Gh-105</strain>
    </source>
</reference>
<proteinExistence type="predicted"/>
<dbReference type="OrthoDB" id="213519at2"/>
<dbReference type="Pfam" id="PF13480">
    <property type="entry name" value="Acetyltransf_6"/>
    <property type="match status" value="1"/>
</dbReference>
<evidence type="ECO:0000313" key="3">
    <source>
        <dbReference type="Proteomes" id="UP000199229"/>
    </source>
</evidence>
<name>A0A1I2QG18_9HYPH</name>
<accession>A0A1I2QG18</accession>
<evidence type="ECO:0000313" key="2">
    <source>
        <dbReference type="EMBL" id="SFG26593.1"/>
    </source>
</evidence>
<dbReference type="InterPro" id="IPR038740">
    <property type="entry name" value="BioF2-like_GNAT_dom"/>
</dbReference>
<dbReference type="GO" id="GO:0016740">
    <property type="term" value="F:transferase activity"/>
    <property type="evidence" value="ECO:0007669"/>
    <property type="project" value="UniProtKB-KW"/>
</dbReference>
<evidence type="ECO:0000259" key="1">
    <source>
        <dbReference type="Pfam" id="PF13480"/>
    </source>
</evidence>
<gene>
    <name evidence="2" type="ORF">SAMN05192565_10181</name>
</gene>
<sequence length="393" mass="41512">MSVPRRSPAASRAPAFAILTLADLERDGAAWDVLADRAVDLHPHYTRHTLSAHRRAGLAAADLRIVVVRSGARLDAVMPFRLTYDLCGLGRPVARPFASPFVTAALPLVADGPDLPATLAALAAGLRAASEGRPWRWPLLATDTRLGQALRAALKDEGWALGKVAAFARPILDRRASHDAFVAGHPNRARLKDLRRRQRRLSEAGSVTLEAATGGEPLRAAVDAFLALEKAGWKGAAGSAMACRGPHAAFARALFAEGGGPVGARADVLMRNGRPLAISLALVAGGTACLLKTAYDEAERAGAPGLVLEAEIVRALHETAFADRLDSATLAGSALESLYPERETIAEVVAVPAGGIVSLDRRIRLARFEHAARAEAKLCLAGRGVVQRLMGRR</sequence>
<dbReference type="STRING" id="582675.SAMN05192565_10181"/>
<dbReference type="AlphaFoldDB" id="A0A1I2QG18"/>
<feature type="domain" description="BioF2-like acetyltransferase" evidence="1">
    <location>
        <begin position="190"/>
        <end position="320"/>
    </location>
</feature>
<keyword evidence="2" id="KW-0808">Transferase</keyword>
<dbReference type="Proteomes" id="UP000199229">
    <property type="component" value="Unassembled WGS sequence"/>
</dbReference>